<reference evidence="2 3" key="1">
    <citation type="journal article" date="2016" name="Fungal Biol.">
        <title>The genome of Xylona heveae provides a window into fungal endophytism.</title>
        <authorList>
            <person name="Gazis R."/>
            <person name="Kuo A."/>
            <person name="Riley R."/>
            <person name="LaButti K."/>
            <person name="Lipzen A."/>
            <person name="Lin J."/>
            <person name="Amirebrahimi M."/>
            <person name="Hesse C.N."/>
            <person name="Spatafora J.W."/>
            <person name="Henrissat B."/>
            <person name="Hainaut M."/>
            <person name="Grigoriev I.V."/>
            <person name="Hibbett D.S."/>
        </authorList>
    </citation>
    <scope>NUCLEOTIDE SEQUENCE [LARGE SCALE GENOMIC DNA]</scope>
    <source>
        <strain evidence="2 3">TC161</strain>
    </source>
</reference>
<feature type="compositionally biased region" description="Basic and acidic residues" evidence="1">
    <location>
        <begin position="37"/>
        <end position="47"/>
    </location>
</feature>
<dbReference type="GeneID" id="28894290"/>
<dbReference type="OrthoDB" id="5375886at2759"/>
<dbReference type="AlphaFoldDB" id="A0A165H1K9"/>
<name>A0A165H1K9_XYLHT</name>
<dbReference type="RefSeq" id="XP_018188424.1">
    <property type="nucleotide sequence ID" value="XM_018329153.1"/>
</dbReference>
<gene>
    <name evidence="2" type="ORF">L228DRAFT_138207</name>
</gene>
<organism evidence="2 3">
    <name type="scientific">Xylona heveae (strain CBS 132557 / TC161)</name>
    <dbReference type="NCBI Taxonomy" id="1328760"/>
    <lineage>
        <taxon>Eukaryota</taxon>
        <taxon>Fungi</taxon>
        <taxon>Dikarya</taxon>
        <taxon>Ascomycota</taxon>
        <taxon>Pezizomycotina</taxon>
        <taxon>Xylonomycetes</taxon>
        <taxon>Xylonales</taxon>
        <taxon>Xylonaceae</taxon>
        <taxon>Xylona</taxon>
    </lineage>
</organism>
<protein>
    <submittedName>
        <fullName evidence="2">Uncharacterized protein</fullName>
    </submittedName>
</protein>
<dbReference type="InParanoid" id="A0A165H1K9"/>
<feature type="compositionally biased region" description="Low complexity" evidence="1">
    <location>
        <begin position="25"/>
        <end position="36"/>
    </location>
</feature>
<sequence length="75" mass="7548">MSAPNAGRQSPPPERQSAAQLNEVPASGKAAAAPSAEHAKQTSEQTKEGLSSNPTAPLDQAAEAKTSKEGRGPGI</sequence>
<evidence type="ECO:0000313" key="2">
    <source>
        <dbReference type="EMBL" id="KZF22869.1"/>
    </source>
</evidence>
<dbReference type="STRING" id="1328760.A0A165H1K9"/>
<feature type="region of interest" description="Disordered" evidence="1">
    <location>
        <begin position="1"/>
        <end position="75"/>
    </location>
</feature>
<dbReference type="Proteomes" id="UP000076632">
    <property type="component" value="Unassembled WGS sequence"/>
</dbReference>
<evidence type="ECO:0000256" key="1">
    <source>
        <dbReference type="SAM" id="MobiDB-lite"/>
    </source>
</evidence>
<dbReference type="OMA" id="YETRPGQ"/>
<evidence type="ECO:0000313" key="3">
    <source>
        <dbReference type="Proteomes" id="UP000076632"/>
    </source>
</evidence>
<keyword evidence="3" id="KW-1185">Reference proteome</keyword>
<accession>A0A165H1K9</accession>
<feature type="compositionally biased region" description="Basic and acidic residues" evidence="1">
    <location>
        <begin position="65"/>
        <end position="75"/>
    </location>
</feature>
<proteinExistence type="predicted"/>
<dbReference type="EMBL" id="KV407458">
    <property type="protein sequence ID" value="KZF22869.1"/>
    <property type="molecule type" value="Genomic_DNA"/>
</dbReference>